<proteinExistence type="predicted"/>
<dbReference type="OrthoDB" id="8453299at2"/>
<gene>
    <name evidence="1" type="ORF">D1O30_13495</name>
</gene>
<protein>
    <submittedName>
        <fullName evidence="1">Uncharacterized protein</fullName>
    </submittedName>
</protein>
<dbReference type="RefSeq" id="WP_123177632.1">
    <property type="nucleotide sequence ID" value="NZ_QWDD01000001.1"/>
</dbReference>
<sequence>MDFDQVKRGHFIHHLRRALPLSAHARPALIAFLRERRIVTRGAMRLVILDIFDAGDASGVMCRFAIAEDSEASSFIAPLAQVALERRHSARLRARRRGQPPPPGAA</sequence>
<keyword evidence="2" id="KW-1185">Reference proteome</keyword>
<evidence type="ECO:0000313" key="2">
    <source>
        <dbReference type="Proteomes" id="UP000268623"/>
    </source>
</evidence>
<reference evidence="1 2" key="1">
    <citation type="submission" date="2018-08" db="EMBL/GenBank/DDBJ databases">
        <title>Genome sequence of Methylocystis hirsuta CSC1, a methanotroph able to accumulate PHAs.</title>
        <authorList>
            <person name="Bordel S."/>
            <person name="Rodriguez E."/>
            <person name="Gancedo J."/>
            <person name="Munoz R."/>
        </authorList>
    </citation>
    <scope>NUCLEOTIDE SEQUENCE [LARGE SCALE GENOMIC DNA]</scope>
    <source>
        <strain evidence="1 2">CSC1</strain>
    </source>
</reference>
<dbReference type="EMBL" id="QWDD01000001">
    <property type="protein sequence ID" value="RNJ51787.1"/>
    <property type="molecule type" value="Genomic_DNA"/>
</dbReference>
<evidence type="ECO:0000313" key="1">
    <source>
        <dbReference type="EMBL" id="RNJ51787.1"/>
    </source>
</evidence>
<name>A0A3M9XU22_9HYPH</name>
<dbReference type="AlphaFoldDB" id="A0A3M9XU22"/>
<accession>A0A3M9XU22</accession>
<dbReference type="Proteomes" id="UP000268623">
    <property type="component" value="Unassembled WGS sequence"/>
</dbReference>
<comment type="caution">
    <text evidence="1">The sequence shown here is derived from an EMBL/GenBank/DDBJ whole genome shotgun (WGS) entry which is preliminary data.</text>
</comment>
<organism evidence="1 2">
    <name type="scientific">Methylocystis hirsuta</name>
    <dbReference type="NCBI Taxonomy" id="369798"/>
    <lineage>
        <taxon>Bacteria</taxon>
        <taxon>Pseudomonadati</taxon>
        <taxon>Pseudomonadota</taxon>
        <taxon>Alphaproteobacteria</taxon>
        <taxon>Hyphomicrobiales</taxon>
        <taxon>Methylocystaceae</taxon>
        <taxon>Methylocystis</taxon>
    </lineage>
</organism>